<dbReference type="AlphaFoldDB" id="A0A1Q2LFJ5"/>
<dbReference type="Proteomes" id="UP000188298">
    <property type="component" value="Chromosome"/>
</dbReference>
<name>A0A1Q2LFJ5_9HELI</name>
<sequence length="218" mass="26428">MPYIARGLDTYEEEHQELPKDITLRKQIIKDWYITRLIASIDKCVADKSRILSDTTTKIYREREYDTGFIVLDNLPLEEPFKEYGWLSDTRLTEYTYYNSTIPYIYHLKHLEYINGYKEENTLSFLELIYPTKMPTKDYFPFVEFDIATKIPLLLTEEEKQRYKENLDEFSSLTIDEDLWHYCILWIDKNRMFVSLEYTVYYFKQIGKNVHLFDLGFQ</sequence>
<evidence type="ECO:0000313" key="2">
    <source>
        <dbReference type="Proteomes" id="UP000188298"/>
    </source>
</evidence>
<dbReference type="KEGG" id="hbl:XJ32_02645"/>
<dbReference type="EMBL" id="CP019645">
    <property type="protein sequence ID" value="AQQ59190.1"/>
    <property type="molecule type" value="Genomic_DNA"/>
</dbReference>
<proteinExistence type="predicted"/>
<reference evidence="1 2" key="1">
    <citation type="submission" date="2017-02" db="EMBL/GenBank/DDBJ databases">
        <title>Whole genome sequencing of Helicobacter bilis strain AAQJH.</title>
        <authorList>
            <person name="Conlan S."/>
            <person name="Thomas P.J."/>
            <person name="Mullikin J."/>
            <person name="Palmore T.N."/>
            <person name="Frank K.M."/>
            <person name="Segre J.A."/>
        </authorList>
    </citation>
    <scope>NUCLEOTIDE SEQUENCE [LARGE SCALE GENOMIC DNA]</scope>
    <source>
        <strain evidence="1 2">AAQJH</strain>
    </source>
</reference>
<gene>
    <name evidence="1" type="ORF">XJ32_02645</name>
</gene>
<organism evidence="1 2">
    <name type="scientific">Helicobacter bilis</name>
    <dbReference type="NCBI Taxonomy" id="37372"/>
    <lineage>
        <taxon>Bacteria</taxon>
        <taxon>Pseudomonadati</taxon>
        <taxon>Campylobacterota</taxon>
        <taxon>Epsilonproteobacteria</taxon>
        <taxon>Campylobacterales</taxon>
        <taxon>Helicobacteraceae</taxon>
        <taxon>Helicobacter</taxon>
    </lineage>
</organism>
<evidence type="ECO:0000313" key="1">
    <source>
        <dbReference type="EMBL" id="AQQ59190.1"/>
    </source>
</evidence>
<dbReference type="RefSeq" id="WP_077388273.1">
    <property type="nucleotide sequence ID" value="NZ_CP019645.1"/>
</dbReference>
<accession>A0A1Q2LFJ5</accession>
<protein>
    <submittedName>
        <fullName evidence="1">Uncharacterized protein</fullName>
    </submittedName>
</protein>